<dbReference type="Proteomes" id="UP000268162">
    <property type="component" value="Unassembled WGS sequence"/>
</dbReference>
<dbReference type="Gene3D" id="3.30.420.10">
    <property type="entry name" value="Ribonuclease H-like superfamily/Ribonuclease H"/>
    <property type="match status" value="1"/>
</dbReference>
<proteinExistence type="predicted"/>
<organism evidence="1 2">
    <name type="scientific">Dimargaris cristalligena</name>
    <dbReference type="NCBI Taxonomy" id="215637"/>
    <lineage>
        <taxon>Eukaryota</taxon>
        <taxon>Fungi</taxon>
        <taxon>Fungi incertae sedis</taxon>
        <taxon>Zoopagomycota</taxon>
        <taxon>Kickxellomycotina</taxon>
        <taxon>Dimargaritomycetes</taxon>
        <taxon>Dimargaritales</taxon>
        <taxon>Dimargaritaceae</taxon>
        <taxon>Dimargaris</taxon>
    </lineage>
</organism>
<reference evidence="2" key="1">
    <citation type="journal article" date="2018" name="Nat. Microbiol.">
        <title>Leveraging single-cell genomics to expand the fungal tree of life.</title>
        <authorList>
            <person name="Ahrendt S.R."/>
            <person name="Quandt C.A."/>
            <person name="Ciobanu D."/>
            <person name="Clum A."/>
            <person name="Salamov A."/>
            <person name="Andreopoulos B."/>
            <person name="Cheng J.F."/>
            <person name="Woyke T."/>
            <person name="Pelin A."/>
            <person name="Henrissat B."/>
            <person name="Reynolds N.K."/>
            <person name="Benny G.L."/>
            <person name="Smith M.E."/>
            <person name="James T.Y."/>
            <person name="Grigoriev I.V."/>
        </authorList>
    </citation>
    <scope>NUCLEOTIDE SEQUENCE [LARGE SCALE GENOMIC DNA]</scope>
    <source>
        <strain evidence="2">RSA 468</strain>
    </source>
</reference>
<gene>
    <name evidence="1" type="ORF">BJ085DRAFT_20864</name>
</gene>
<dbReference type="GO" id="GO:0003676">
    <property type="term" value="F:nucleic acid binding"/>
    <property type="evidence" value="ECO:0007669"/>
    <property type="project" value="InterPro"/>
</dbReference>
<evidence type="ECO:0000313" key="1">
    <source>
        <dbReference type="EMBL" id="RKP34461.1"/>
    </source>
</evidence>
<dbReference type="AlphaFoldDB" id="A0A4P9ZP93"/>
<dbReference type="EMBL" id="ML003194">
    <property type="protein sequence ID" value="RKP34461.1"/>
    <property type="molecule type" value="Genomic_DNA"/>
</dbReference>
<keyword evidence="2" id="KW-1185">Reference proteome</keyword>
<dbReference type="InterPro" id="IPR036397">
    <property type="entry name" value="RNaseH_sf"/>
</dbReference>
<sequence length="54" mass="6213">MYLAKKYLGYWSQDKAKHIITSIWEVIDTTYLAPYFESMPSRIQAVIDAKGGLT</sequence>
<evidence type="ECO:0000313" key="2">
    <source>
        <dbReference type="Proteomes" id="UP000268162"/>
    </source>
</evidence>
<protein>
    <submittedName>
        <fullName evidence="1">Uncharacterized protein</fullName>
    </submittedName>
</protein>
<accession>A0A4P9ZP93</accession>
<name>A0A4P9ZP93_9FUNG</name>